<evidence type="ECO:0000256" key="1">
    <source>
        <dbReference type="ARBA" id="ARBA00022737"/>
    </source>
</evidence>
<accession>A0AAW4Y1M1</accession>
<dbReference type="GO" id="GO:0035269">
    <property type="term" value="P:protein O-linked glycosylation via mannose"/>
    <property type="evidence" value="ECO:0007669"/>
    <property type="project" value="TreeGrafter"/>
</dbReference>
<dbReference type="InterPro" id="IPR052346">
    <property type="entry name" value="O-mannosyl-transferase_TMTC"/>
</dbReference>
<comment type="caution">
    <text evidence="5">The sequence shown here is derived from an EMBL/GenBank/DDBJ whole genome shotgun (WGS) entry which is preliminary data.</text>
</comment>
<keyword evidence="2 3" id="KW-0802">TPR repeat</keyword>
<dbReference type="SUPFAM" id="SSF48452">
    <property type="entry name" value="TPR-like"/>
    <property type="match status" value="1"/>
</dbReference>
<dbReference type="SMART" id="SM00028">
    <property type="entry name" value="TPR"/>
    <property type="match status" value="6"/>
</dbReference>
<keyword evidence="6" id="KW-1185">Reference proteome</keyword>
<dbReference type="Proteomes" id="UP001199260">
    <property type="component" value="Unassembled WGS sequence"/>
</dbReference>
<feature type="repeat" description="TPR" evidence="3">
    <location>
        <begin position="610"/>
        <end position="643"/>
    </location>
</feature>
<dbReference type="PANTHER" id="PTHR44227">
    <property type="match status" value="1"/>
</dbReference>
<evidence type="ECO:0000313" key="6">
    <source>
        <dbReference type="Proteomes" id="UP001199260"/>
    </source>
</evidence>
<feature type="transmembrane region" description="Helical" evidence="4">
    <location>
        <begin position="82"/>
        <end position="100"/>
    </location>
</feature>
<gene>
    <name evidence="5" type="ORF">LPW39_21535</name>
</gene>
<feature type="transmembrane region" description="Helical" evidence="4">
    <location>
        <begin position="364"/>
        <end position="384"/>
    </location>
</feature>
<dbReference type="InterPro" id="IPR019734">
    <property type="entry name" value="TPR_rpt"/>
</dbReference>
<proteinExistence type="predicted"/>
<evidence type="ECO:0000256" key="4">
    <source>
        <dbReference type="SAM" id="Phobius"/>
    </source>
</evidence>
<sequence>MQKSKIYWSLGVLALLAAVLTIYGLGLHNGLVFDDGRLSDGTIFGHYGSLIEPKVRMLSYGSFVWIQSLFGESTAVQRGFNIALHLATCYAIWLLVTALFKHTEFSDEARAEPGFDTHIRMAIFAAVALFAVHPVGVYAVGYLIQRSMVMMTLFSALACWAYIRALSGAGLQWAALSVVFLLCALMSKEHAVVLPALALPLYVFVKRPSWKKLLAIAAAIVLLIGVFTALLWTQLGAFVGAVATDDTSWAYVRQLEQLYPGITASIYPLSLLNQGKLFFEYGLLWFLPNVQWMALDLRPVFPLGFGSLPHLLGGLGYVALVIGSAVLLLRKRDGWGLVGLVLLCTALLFSTEFVTSWLQDPFVLYRSYIWAMLLPALLALVLLLFPRKLMVAIACAAGLVLTALAAERSLSLKTEYSAWSDAAQKVDEQAPFNAFGRWRPFINRGASLLENLSYEQALQDFEKAVALQEPLGSAQFNRGMALELLKRYPEAITAFDSAQKQGFDNAALAYHQATAYKMTQQMEPAFQAYAKALSMQPEAVLLPKILLEQAEVAIPSGHYDVAIANYQRLLQMSPGNTRLEVGLGIALIGKRDFAQALQIFDASLARQPNPPAYYGKALVYREQGDRAQAIANLQRASAMDPANPVYQRLLQQLQRGQ</sequence>
<keyword evidence="4" id="KW-1133">Transmembrane helix</keyword>
<dbReference type="PANTHER" id="PTHR44227:SF3">
    <property type="entry name" value="PROTEIN O-MANNOSYL-TRANSFERASE TMTC4"/>
    <property type="match status" value="1"/>
</dbReference>
<feature type="repeat" description="TPR" evidence="3">
    <location>
        <begin position="543"/>
        <end position="576"/>
    </location>
</feature>
<organism evidence="5 6">
    <name type="scientific">Comamonas koreensis</name>
    <dbReference type="NCBI Taxonomy" id="160825"/>
    <lineage>
        <taxon>Bacteria</taxon>
        <taxon>Pseudomonadati</taxon>
        <taxon>Pseudomonadota</taxon>
        <taxon>Betaproteobacteria</taxon>
        <taxon>Burkholderiales</taxon>
        <taxon>Comamonadaceae</taxon>
        <taxon>Comamonas</taxon>
    </lineage>
</organism>
<dbReference type="AlphaFoldDB" id="A0AAW4Y1M1"/>
<feature type="transmembrane region" description="Helical" evidence="4">
    <location>
        <begin position="213"/>
        <end position="232"/>
    </location>
</feature>
<protein>
    <submittedName>
        <fullName evidence="5">Tetratricopeptide repeat protein</fullName>
    </submittedName>
</protein>
<keyword evidence="4" id="KW-0812">Transmembrane</keyword>
<dbReference type="Pfam" id="PF13432">
    <property type="entry name" value="TPR_16"/>
    <property type="match status" value="1"/>
</dbReference>
<dbReference type="Pfam" id="PF14559">
    <property type="entry name" value="TPR_19"/>
    <property type="match status" value="1"/>
</dbReference>
<feature type="transmembrane region" description="Helical" evidence="4">
    <location>
        <begin position="389"/>
        <end position="406"/>
    </location>
</feature>
<feature type="transmembrane region" description="Helical" evidence="4">
    <location>
        <begin position="336"/>
        <end position="358"/>
    </location>
</feature>
<keyword evidence="1" id="KW-0677">Repeat</keyword>
<keyword evidence="4" id="KW-0472">Membrane</keyword>
<dbReference type="RefSeq" id="WP_230780103.1">
    <property type="nucleotide sequence ID" value="NZ_JAJNCT010000030.1"/>
</dbReference>
<feature type="transmembrane region" description="Helical" evidence="4">
    <location>
        <begin position="7"/>
        <end position="26"/>
    </location>
</feature>
<evidence type="ECO:0000256" key="3">
    <source>
        <dbReference type="PROSITE-ProRule" id="PRU00339"/>
    </source>
</evidence>
<dbReference type="EMBL" id="JAJNCT010000030">
    <property type="protein sequence ID" value="MCD2167707.1"/>
    <property type="molecule type" value="Genomic_DNA"/>
</dbReference>
<name>A0AAW4Y1M1_9BURK</name>
<dbReference type="GO" id="GO:0030968">
    <property type="term" value="P:endoplasmic reticulum unfolded protein response"/>
    <property type="evidence" value="ECO:0007669"/>
    <property type="project" value="TreeGrafter"/>
</dbReference>
<feature type="transmembrane region" description="Helical" evidence="4">
    <location>
        <begin position="307"/>
        <end position="329"/>
    </location>
</feature>
<evidence type="ECO:0000256" key="2">
    <source>
        <dbReference type="ARBA" id="ARBA00022803"/>
    </source>
</evidence>
<feature type="transmembrane region" description="Helical" evidence="4">
    <location>
        <begin position="121"/>
        <end position="141"/>
    </location>
</feature>
<dbReference type="GO" id="GO:0000030">
    <property type="term" value="F:mannosyltransferase activity"/>
    <property type="evidence" value="ECO:0007669"/>
    <property type="project" value="TreeGrafter"/>
</dbReference>
<reference evidence="5 6" key="1">
    <citation type="submission" date="2021-11" db="EMBL/GenBank/DDBJ databases">
        <title>Genome sequence.</title>
        <authorList>
            <person name="Sun Q."/>
        </authorList>
    </citation>
    <scope>NUCLEOTIDE SEQUENCE [LARGE SCALE GENOMIC DNA]</scope>
    <source>
        <strain evidence="5 6">KCTC 12005</strain>
    </source>
</reference>
<dbReference type="Gene3D" id="1.25.40.10">
    <property type="entry name" value="Tetratricopeptide repeat domain"/>
    <property type="match status" value="2"/>
</dbReference>
<dbReference type="InterPro" id="IPR011990">
    <property type="entry name" value="TPR-like_helical_dom_sf"/>
</dbReference>
<feature type="repeat" description="TPR" evidence="3">
    <location>
        <begin position="506"/>
        <end position="539"/>
    </location>
</feature>
<evidence type="ECO:0000313" key="5">
    <source>
        <dbReference type="EMBL" id="MCD2167707.1"/>
    </source>
</evidence>
<dbReference type="PROSITE" id="PS50005">
    <property type="entry name" value="TPR"/>
    <property type="match status" value="3"/>
</dbReference>